<dbReference type="Gene3D" id="3.30.530.20">
    <property type="match status" value="1"/>
</dbReference>
<dbReference type="Pfam" id="PF08327">
    <property type="entry name" value="AHSA1"/>
    <property type="match status" value="1"/>
</dbReference>
<comment type="similarity">
    <text evidence="1">Belongs to the AHA1 family.</text>
</comment>
<reference evidence="3 4" key="1">
    <citation type="submission" date="2019-11" db="EMBL/GenBank/DDBJ databases">
        <title>Pseudooceanicola pacifica sp. nov., isolated from deep-sea sediment of the Pacific Ocean.</title>
        <authorList>
            <person name="Lyu L."/>
        </authorList>
    </citation>
    <scope>NUCLEOTIDE SEQUENCE [LARGE SCALE GENOMIC DNA]</scope>
    <source>
        <strain evidence="3 4">216_PA32_1</strain>
    </source>
</reference>
<keyword evidence="4" id="KW-1185">Reference proteome</keyword>
<dbReference type="SUPFAM" id="SSF55961">
    <property type="entry name" value="Bet v1-like"/>
    <property type="match status" value="1"/>
</dbReference>
<evidence type="ECO:0000256" key="1">
    <source>
        <dbReference type="ARBA" id="ARBA00006817"/>
    </source>
</evidence>
<dbReference type="InterPro" id="IPR023393">
    <property type="entry name" value="START-like_dom_sf"/>
</dbReference>
<dbReference type="AlphaFoldDB" id="A0A844WGM3"/>
<organism evidence="3 4">
    <name type="scientific">Pseudooceanicola pacificus</name>
    <dbReference type="NCBI Taxonomy" id="2676438"/>
    <lineage>
        <taxon>Bacteria</taxon>
        <taxon>Pseudomonadati</taxon>
        <taxon>Pseudomonadota</taxon>
        <taxon>Alphaproteobacteria</taxon>
        <taxon>Rhodobacterales</taxon>
        <taxon>Paracoccaceae</taxon>
        <taxon>Pseudooceanicola</taxon>
    </lineage>
</organism>
<dbReference type="EMBL" id="WNXQ01000009">
    <property type="protein sequence ID" value="MWB79239.1"/>
    <property type="molecule type" value="Genomic_DNA"/>
</dbReference>
<evidence type="ECO:0000313" key="3">
    <source>
        <dbReference type="EMBL" id="MWB79239.1"/>
    </source>
</evidence>
<proteinExistence type="inferred from homology"/>
<feature type="domain" description="Activator of Hsp90 ATPase homologue 1/2-like C-terminal" evidence="2">
    <location>
        <begin position="13"/>
        <end position="153"/>
    </location>
</feature>
<name>A0A844WGM3_9RHOB</name>
<comment type="caution">
    <text evidence="3">The sequence shown here is derived from an EMBL/GenBank/DDBJ whole genome shotgun (WGS) entry which is preliminary data.</text>
</comment>
<sequence>MTTQTHRAERAIAAPPEACFDAWTDPAALALWLPPDGLRGEVRRLEARPGGAFTIVLTHVDGAEGGGKSTADSDVVDGIFVTLDRPGTLAFESRFDSEHAEFAGLMRMTWRFEAEPGGGTRARVTAEGVPPAIPRDVHEAGIAASLANLDSYLNPTPAP</sequence>
<accession>A0A844WGM3</accession>
<evidence type="ECO:0000259" key="2">
    <source>
        <dbReference type="Pfam" id="PF08327"/>
    </source>
</evidence>
<dbReference type="Proteomes" id="UP000443843">
    <property type="component" value="Unassembled WGS sequence"/>
</dbReference>
<dbReference type="RefSeq" id="WP_160383454.1">
    <property type="nucleotide sequence ID" value="NZ_WNXQ01000009.1"/>
</dbReference>
<protein>
    <submittedName>
        <fullName evidence="3">ATPase</fullName>
    </submittedName>
</protein>
<gene>
    <name evidence="3" type="ORF">GLS40_14460</name>
</gene>
<dbReference type="InterPro" id="IPR013538">
    <property type="entry name" value="ASHA1/2-like_C"/>
</dbReference>
<evidence type="ECO:0000313" key="4">
    <source>
        <dbReference type="Proteomes" id="UP000443843"/>
    </source>
</evidence>